<keyword evidence="1" id="KW-0472">Membrane</keyword>
<protein>
    <recommendedName>
        <fullName evidence="4">Cellulose biosynthesis protein BcsF</fullName>
    </recommendedName>
</protein>
<keyword evidence="1" id="KW-0812">Transmembrane</keyword>
<dbReference type="STRING" id="1245526.SAMN05216580_0579"/>
<evidence type="ECO:0000256" key="1">
    <source>
        <dbReference type="SAM" id="Phobius"/>
    </source>
</evidence>
<evidence type="ECO:0000313" key="3">
    <source>
        <dbReference type="Proteomes" id="UP000243063"/>
    </source>
</evidence>
<organism evidence="2 3">
    <name type="scientific">Geopseudomonas guangdongensis</name>
    <dbReference type="NCBI Taxonomy" id="1245526"/>
    <lineage>
        <taxon>Bacteria</taxon>
        <taxon>Pseudomonadati</taxon>
        <taxon>Pseudomonadota</taxon>
        <taxon>Gammaproteobacteria</taxon>
        <taxon>Pseudomonadales</taxon>
        <taxon>Pseudomonadaceae</taxon>
        <taxon>Geopseudomonas</taxon>
    </lineage>
</organism>
<name>A0A1H2EGL1_9GAMM</name>
<reference evidence="3" key="1">
    <citation type="submission" date="2016-10" db="EMBL/GenBank/DDBJ databases">
        <authorList>
            <person name="Varghese N."/>
            <person name="Submissions S."/>
        </authorList>
    </citation>
    <scope>NUCLEOTIDE SEQUENCE [LARGE SCALE GENOMIC DNA]</scope>
    <source>
        <strain evidence="3">CCTCC 2012022</strain>
    </source>
</reference>
<dbReference type="EMBL" id="LT629780">
    <property type="protein sequence ID" value="SDT94139.1"/>
    <property type="molecule type" value="Genomic_DNA"/>
</dbReference>
<dbReference type="RefSeq" id="WP_090211977.1">
    <property type="nucleotide sequence ID" value="NZ_LT629780.1"/>
</dbReference>
<accession>A0A1H2EGL1</accession>
<feature type="transmembrane region" description="Helical" evidence="1">
    <location>
        <begin position="6"/>
        <end position="28"/>
    </location>
</feature>
<dbReference type="AlphaFoldDB" id="A0A1H2EGL1"/>
<keyword evidence="3" id="KW-1185">Reference proteome</keyword>
<keyword evidence="1" id="KW-1133">Transmembrane helix</keyword>
<proteinExistence type="predicted"/>
<dbReference type="Proteomes" id="UP000243063">
    <property type="component" value="Chromosome I"/>
</dbReference>
<evidence type="ECO:0008006" key="4">
    <source>
        <dbReference type="Google" id="ProtNLM"/>
    </source>
</evidence>
<gene>
    <name evidence="2" type="ORF">SAMN05216580_0579</name>
</gene>
<evidence type="ECO:0000313" key="2">
    <source>
        <dbReference type="EMBL" id="SDT94139.1"/>
    </source>
</evidence>
<sequence length="61" mass="7061">MNLPLHLQFLLFGLLLGGVAALWLPALLRGLGRLLGRLLPSRHFRSHPRRLRRAARREETR</sequence>